<keyword evidence="1" id="KW-0812">Transmembrane</keyword>
<evidence type="ECO:0000313" key="3">
    <source>
        <dbReference type="Proteomes" id="UP001501509"/>
    </source>
</evidence>
<keyword evidence="1" id="KW-1133">Transmembrane helix</keyword>
<protein>
    <recommendedName>
        <fullName evidence="4">Methyltransferase</fullName>
    </recommendedName>
</protein>
<comment type="caution">
    <text evidence="2">The sequence shown here is derived from an EMBL/GenBank/DDBJ whole genome shotgun (WGS) entry which is preliminary data.</text>
</comment>
<proteinExistence type="predicted"/>
<accession>A0ABN3PGK8</accession>
<dbReference type="Proteomes" id="UP001501509">
    <property type="component" value="Unassembled WGS sequence"/>
</dbReference>
<evidence type="ECO:0000256" key="1">
    <source>
        <dbReference type="SAM" id="Phobius"/>
    </source>
</evidence>
<gene>
    <name evidence="2" type="ORF">GCM10010411_15130</name>
</gene>
<reference evidence="2 3" key="1">
    <citation type="journal article" date="2019" name="Int. J. Syst. Evol. Microbiol.">
        <title>The Global Catalogue of Microorganisms (GCM) 10K type strain sequencing project: providing services to taxonomists for standard genome sequencing and annotation.</title>
        <authorList>
            <consortium name="The Broad Institute Genomics Platform"/>
            <consortium name="The Broad Institute Genome Sequencing Center for Infectious Disease"/>
            <person name="Wu L."/>
            <person name="Ma J."/>
        </authorList>
    </citation>
    <scope>NUCLEOTIDE SEQUENCE [LARGE SCALE GENOMIC DNA]</scope>
    <source>
        <strain evidence="2 3">JCM 6833</strain>
    </source>
</reference>
<dbReference type="SUPFAM" id="SSF53335">
    <property type="entry name" value="S-adenosyl-L-methionine-dependent methyltransferases"/>
    <property type="match status" value="1"/>
</dbReference>
<dbReference type="RefSeq" id="WP_344539054.1">
    <property type="nucleotide sequence ID" value="NZ_BAAATD010000002.1"/>
</dbReference>
<dbReference type="Pfam" id="PF13489">
    <property type="entry name" value="Methyltransf_23"/>
    <property type="match status" value="1"/>
</dbReference>
<keyword evidence="3" id="KW-1185">Reference proteome</keyword>
<dbReference type="Gene3D" id="3.40.50.150">
    <property type="entry name" value="Vaccinia Virus protein VP39"/>
    <property type="match status" value="1"/>
</dbReference>
<keyword evidence="1" id="KW-0472">Membrane</keyword>
<sequence length="618" mass="67626">MPRPLSMINISWPVLLMLTGMIVRTVRLRRRARALAEVEAGPPGTGEWRLVTAPGVRVTDEVLRAATGHAERTGAAALDLVPGGLDAQAALDLLNDVDPARYRENRGALGRTAGHALVIRAELARRAGVTAAVTEAADPIAFLRIVLRVKECAPTGLDFAVVPGGLDAVRTDPAWSAARLRTLGVPVALAFAWPPLLAVLVTATAVTAPVWVFAASIVLWLRPVLVLRRSALRPSDGVPGMVLRPVRYARGWVRAVAGYRHRSVYEPERPDLEALRTQYAAAVGNGVEGFFEPRRKDCPWCGSPELRVQARVGDLLQGKPGTFTLERCRGCGHVFQNPRLSPEGLDYYYRDFYDGVDAGGASRVMGSAYRAFVERAEAIRPYETPKAWLDVGGGAGQFCGIARELWPGTRFDVLDMSESVREGELLGRIDTGHLGQFPELADELAGRYDVVSMFHYLEHTRDPRAELAAAARVLPPGGHLLIEVPDPQAPQRLLFRSWWVCWFQPQHQHFVPAGNLREALAEHGFSVVAEEIGSVHSGGEFLALVAFARMRLAPDPRRPWDAGRPTVPRRALHRAARVGSLPFFLIALVMEKAGAKLFRSTGTGNAYRMLARREEPAT</sequence>
<dbReference type="CDD" id="cd02440">
    <property type="entry name" value="AdoMet_MTases"/>
    <property type="match status" value="1"/>
</dbReference>
<feature type="transmembrane region" description="Helical" evidence="1">
    <location>
        <begin position="6"/>
        <end position="23"/>
    </location>
</feature>
<dbReference type="EMBL" id="BAAATD010000002">
    <property type="protein sequence ID" value="GAA2583439.1"/>
    <property type="molecule type" value="Genomic_DNA"/>
</dbReference>
<name>A0ABN3PGK8_9ACTN</name>
<evidence type="ECO:0000313" key="2">
    <source>
        <dbReference type="EMBL" id="GAA2583439.1"/>
    </source>
</evidence>
<feature type="transmembrane region" description="Helical" evidence="1">
    <location>
        <begin position="183"/>
        <end position="202"/>
    </location>
</feature>
<organism evidence="2 3">
    <name type="scientific">Actinomadura fulvescens</name>
    <dbReference type="NCBI Taxonomy" id="46160"/>
    <lineage>
        <taxon>Bacteria</taxon>
        <taxon>Bacillati</taxon>
        <taxon>Actinomycetota</taxon>
        <taxon>Actinomycetes</taxon>
        <taxon>Streptosporangiales</taxon>
        <taxon>Thermomonosporaceae</taxon>
        <taxon>Actinomadura</taxon>
    </lineage>
</organism>
<dbReference type="InterPro" id="IPR029063">
    <property type="entry name" value="SAM-dependent_MTases_sf"/>
</dbReference>
<evidence type="ECO:0008006" key="4">
    <source>
        <dbReference type="Google" id="ProtNLM"/>
    </source>
</evidence>